<protein>
    <submittedName>
        <fullName evidence="1">Uncharacterized protein</fullName>
    </submittedName>
</protein>
<reference evidence="1 2" key="1">
    <citation type="journal article" date="2015" name="G3 (Bethesda)">
        <title>Insights into Ongoing Evolution of the Hexachlorocyclohexane Catabolic Pathway from Comparative Genomics of Ten Sphingomonadaceae Strains.</title>
        <authorList>
            <person name="Pearce S.L."/>
            <person name="Oakeshott J.G."/>
            <person name="Pandey G."/>
        </authorList>
    </citation>
    <scope>NUCLEOTIDE SEQUENCE [LARGE SCALE GENOMIC DNA]</scope>
    <source>
        <strain evidence="1 2">LL01</strain>
    </source>
</reference>
<dbReference type="AlphaFoldDB" id="A0A0J7XLB6"/>
<name>A0A0J7XLB6_9SPHN</name>
<keyword evidence="2" id="KW-1185">Reference proteome</keyword>
<sequence>MPDNKIKSWSLSGRYDHDIGALGTIGLVGTVLVEKRRPWGLMSGGHALGSRTLFAGLEWTGEGREHIALGAFKAGNSGTRRGFDRLAELAAGAPLNASGLRFGGNVLIRGSNGTGDRETALGFDARLQRIALADATMIGGRASGTDSRLALTLRHRF</sequence>
<evidence type="ECO:0000313" key="2">
    <source>
        <dbReference type="Proteomes" id="UP000052232"/>
    </source>
</evidence>
<gene>
    <name evidence="1" type="ORF">V473_21720</name>
</gene>
<dbReference type="PATRIC" id="fig|1420583.3.peg.4158"/>
<organism evidence="1 2">
    <name type="scientific">Sphingobium cupriresistens LL01</name>
    <dbReference type="NCBI Taxonomy" id="1420583"/>
    <lineage>
        <taxon>Bacteria</taxon>
        <taxon>Pseudomonadati</taxon>
        <taxon>Pseudomonadota</taxon>
        <taxon>Alphaproteobacteria</taxon>
        <taxon>Sphingomonadales</taxon>
        <taxon>Sphingomonadaceae</taxon>
        <taxon>Sphingobium</taxon>
    </lineage>
</organism>
<evidence type="ECO:0000313" key="1">
    <source>
        <dbReference type="EMBL" id="KMS52477.1"/>
    </source>
</evidence>
<comment type="caution">
    <text evidence="1">The sequence shown here is derived from an EMBL/GenBank/DDBJ whole genome shotgun (WGS) entry which is preliminary data.</text>
</comment>
<dbReference type="EMBL" id="JACT01000006">
    <property type="protein sequence ID" value="KMS52477.1"/>
    <property type="molecule type" value="Genomic_DNA"/>
</dbReference>
<accession>A0A0J7XLB6</accession>
<proteinExistence type="predicted"/>
<dbReference type="Proteomes" id="UP000052232">
    <property type="component" value="Unassembled WGS sequence"/>
</dbReference>